<keyword evidence="2" id="KW-1185">Reference proteome</keyword>
<dbReference type="RefSeq" id="WP_132213544.1">
    <property type="nucleotide sequence ID" value="NZ_SLWN01000015.1"/>
</dbReference>
<evidence type="ECO:0008006" key="3">
    <source>
        <dbReference type="Google" id="ProtNLM"/>
    </source>
</evidence>
<dbReference type="OrthoDB" id="3624661at2"/>
<dbReference type="EMBL" id="SLWN01000015">
    <property type="protein sequence ID" value="TCO18464.1"/>
    <property type="molecule type" value="Genomic_DNA"/>
</dbReference>
<dbReference type="PANTHER" id="PTHR38436">
    <property type="entry name" value="POLYKETIDE CYCLASE SNOAL-LIKE DOMAIN"/>
    <property type="match status" value="1"/>
</dbReference>
<dbReference type="SUPFAM" id="SSF54427">
    <property type="entry name" value="NTF2-like"/>
    <property type="match status" value="1"/>
</dbReference>
<dbReference type="PANTHER" id="PTHR38436:SF1">
    <property type="entry name" value="ESTER CYCLASE"/>
    <property type="match status" value="1"/>
</dbReference>
<accession>A0A4R2H1N2</accession>
<name>A0A4R2H1N2_9ACTN</name>
<comment type="caution">
    <text evidence="1">The sequence shown here is derived from an EMBL/GenBank/DDBJ whole genome shotgun (WGS) entry which is preliminary data.</text>
</comment>
<dbReference type="InterPro" id="IPR032710">
    <property type="entry name" value="NTF2-like_dom_sf"/>
</dbReference>
<evidence type="ECO:0000313" key="1">
    <source>
        <dbReference type="EMBL" id="TCO18464.1"/>
    </source>
</evidence>
<protein>
    <recommendedName>
        <fullName evidence="3">Ester cyclase</fullName>
    </recommendedName>
</protein>
<sequence>MSTAEAARNKATFNRLHAATNSRDPEIIAKVIDEVVDPDVQMSTPLPIAATGAEALKQVWVMLLKVFPDVHVTVEDLIAEDDRVVIRNTVTGTHRGEFMGVPPTGKLITYDEMFVFRFADNRITEANGIVNVASQMRQLGLLPEPPS</sequence>
<evidence type="ECO:0000313" key="2">
    <source>
        <dbReference type="Proteomes" id="UP000294508"/>
    </source>
</evidence>
<dbReference type="Pfam" id="PF07366">
    <property type="entry name" value="SnoaL"/>
    <property type="match status" value="1"/>
</dbReference>
<proteinExistence type="predicted"/>
<dbReference type="Proteomes" id="UP000294508">
    <property type="component" value="Unassembled WGS sequence"/>
</dbReference>
<gene>
    <name evidence="1" type="ORF">EV652_1158</name>
</gene>
<dbReference type="GO" id="GO:0030638">
    <property type="term" value="P:polyketide metabolic process"/>
    <property type="evidence" value="ECO:0007669"/>
    <property type="project" value="InterPro"/>
</dbReference>
<organism evidence="1 2">
    <name type="scientific">Kribbella steppae</name>
    <dbReference type="NCBI Taxonomy" id="2512223"/>
    <lineage>
        <taxon>Bacteria</taxon>
        <taxon>Bacillati</taxon>
        <taxon>Actinomycetota</taxon>
        <taxon>Actinomycetes</taxon>
        <taxon>Propionibacteriales</taxon>
        <taxon>Kribbellaceae</taxon>
        <taxon>Kribbella</taxon>
    </lineage>
</organism>
<dbReference type="InterPro" id="IPR009959">
    <property type="entry name" value="Cyclase_SnoaL-like"/>
</dbReference>
<reference evidence="1 2" key="1">
    <citation type="journal article" date="2015" name="Stand. Genomic Sci.">
        <title>Genomic Encyclopedia of Bacterial and Archaeal Type Strains, Phase III: the genomes of soil and plant-associated and newly described type strains.</title>
        <authorList>
            <person name="Whitman W.B."/>
            <person name="Woyke T."/>
            <person name="Klenk H.P."/>
            <person name="Zhou Y."/>
            <person name="Lilburn T.G."/>
            <person name="Beck B.J."/>
            <person name="De Vos P."/>
            <person name="Vandamme P."/>
            <person name="Eisen J.A."/>
            <person name="Garrity G."/>
            <person name="Hugenholtz P."/>
            <person name="Kyrpides N.C."/>
        </authorList>
    </citation>
    <scope>NUCLEOTIDE SEQUENCE [LARGE SCALE GENOMIC DNA]</scope>
    <source>
        <strain evidence="1 2">VKM Ac-2572</strain>
    </source>
</reference>
<dbReference type="AlphaFoldDB" id="A0A4R2H1N2"/>
<dbReference type="Gene3D" id="3.10.450.50">
    <property type="match status" value="1"/>
</dbReference>